<evidence type="ECO:0000313" key="3">
    <source>
        <dbReference type="Proteomes" id="UP001500979"/>
    </source>
</evidence>
<proteinExistence type="predicted"/>
<keyword evidence="3" id="KW-1185">Reference proteome</keyword>
<comment type="caution">
    <text evidence="2">The sequence shown here is derived from an EMBL/GenBank/DDBJ whole genome shotgun (WGS) entry which is preliminary data.</text>
</comment>
<gene>
    <name evidence="2" type="ORF">GCM10010470_23980</name>
</gene>
<protein>
    <submittedName>
        <fullName evidence="2">Uncharacterized protein</fullName>
    </submittedName>
</protein>
<feature type="compositionally biased region" description="Basic and acidic residues" evidence="1">
    <location>
        <begin position="101"/>
        <end position="111"/>
    </location>
</feature>
<feature type="region of interest" description="Disordered" evidence="1">
    <location>
        <begin position="69"/>
        <end position="158"/>
    </location>
</feature>
<dbReference type="Proteomes" id="UP001500979">
    <property type="component" value="Unassembled WGS sequence"/>
</dbReference>
<dbReference type="EMBL" id="BAAAUX010000011">
    <property type="protein sequence ID" value="GAA2788554.1"/>
    <property type="molecule type" value="Genomic_DNA"/>
</dbReference>
<sequence>MIYLPALISDAWRTDPVTVAEAVCPVIDDAAGPAIGPGIADALGDDNEHQADTITTALTALLSSQQAPAFGQLRTGPRTTVPARRSTLTPAGAPARITNPHTKEPRKDHPGGRRRSTPTARPHFAPVGTDPPKILPKIGGGPARAITARSTPERQTAR</sequence>
<name>A0ABN3VBY6_9PSEU</name>
<evidence type="ECO:0000313" key="2">
    <source>
        <dbReference type="EMBL" id="GAA2788554.1"/>
    </source>
</evidence>
<accession>A0ABN3VBY6</accession>
<reference evidence="2 3" key="1">
    <citation type="journal article" date="2019" name="Int. J. Syst. Evol. Microbiol.">
        <title>The Global Catalogue of Microorganisms (GCM) 10K type strain sequencing project: providing services to taxonomists for standard genome sequencing and annotation.</title>
        <authorList>
            <consortium name="The Broad Institute Genomics Platform"/>
            <consortium name="The Broad Institute Genome Sequencing Center for Infectious Disease"/>
            <person name="Wu L."/>
            <person name="Ma J."/>
        </authorList>
    </citation>
    <scope>NUCLEOTIDE SEQUENCE [LARGE SCALE GENOMIC DNA]</scope>
    <source>
        <strain evidence="2 3">JCM 9383</strain>
    </source>
</reference>
<organism evidence="2 3">
    <name type="scientific">Saccharopolyspora taberi</name>
    <dbReference type="NCBI Taxonomy" id="60895"/>
    <lineage>
        <taxon>Bacteria</taxon>
        <taxon>Bacillati</taxon>
        <taxon>Actinomycetota</taxon>
        <taxon>Actinomycetes</taxon>
        <taxon>Pseudonocardiales</taxon>
        <taxon>Pseudonocardiaceae</taxon>
        <taxon>Saccharopolyspora</taxon>
    </lineage>
</organism>
<evidence type="ECO:0000256" key="1">
    <source>
        <dbReference type="SAM" id="MobiDB-lite"/>
    </source>
</evidence>